<sequence>AEELPWNGRPASVRLRVPPMGAIFLRPSRD</sequence>
<reference evidence="1 2" key="1">
    <citation type="submission" date="2016-11" db="EMBL/GenBank/DDBJ databases">
        <authorList>
            <person name="Varghese N."/>
            <person name="Submissions S."/>
        </authorList>
    </citation>
    <scope>NUCLEOTIDE SEQUENCE [LARGE SCALE GENOMIC DNA]</scope>
    <source>
        <strain evidence="1 2">PA</strain>
    </source>
</reference>
<comment type="caution">
    <text evidence="1">The sequence shown here is derived from an EMBL/GenBank/DDBJ whole genome shotgun (WGS) entry which is preliminary data.</text>
</comment>
<feature type="non-terminal residue" evidence="1">
    <location>
        <position position="1"/>
    </location>
</feature>
<protein>
    <submittedName>
        <fullName evidence="1">1,4-alpha-glucan branching enzyme</fullName>
    </submittedName>
</protein>
<name>A0ABY1IKW3_9ACTO</name>
<dbReference type="EMBL" id="FQYL01000033">
    <property type="protein sequence ID" value="SHJ33016.1"/>
    <property type="molecule type" value="Genomic_DNA"/>
</dbReference>
<organism evidence="1 2">
    <name type="scientific">Actinomyces denticolens</name>
    <dbReference type="NCBI Taxonomy" id="52767"/>
    <lineage>
        <taxon>Bacteria</taxon>
        <taxon>Bacillati</taxon>
        <taxon>Actinomycetota</taxon>
        <taxon>Actinomycetes</taxon>
        <taxon>Actinomycetales</taxon>
        <taxon>Actinomycetaceae</taxon>
        <taxon>Actinomyces</taxon>
    </lineage>
</organism>
<evidence type="ECO:0000313" key="2">
    <source>
        <dbReference type="Proteomes" id="UP000184390"/>
    </source>
</evidence>
<evidence type="ECO:0000313" key="1">
    <source>
        <dbReference type="EMBL" id="SHJ33016.1"/>
    </source>
</evidence>
<accession>A0ABY1IKW3</accession>
<proteinExistence type="predicted"/>
<gene>
    <name evidence="1" type="ORF">SAMN05216246_1331</name>
</gene>
<keyword evidence="2" id="KW-1185">Reference proteome</keyword>
<dbReference type="Proteomes" id="UP000184390">
    <property type="component" value="Unassembled WGS sequence"/>
</dbReference>